<name>A0A1G2KGB5_9BACT</name>
<comment type="caution">
    <text evidence="1">The sequence shown here is derived from an EMBL/GenBank/DDBJ whole genome shotgun (WGS) entry which is preliminary data.</text>
</comment>
<reference evidence="1 2" key="1">
    <citation type="journal article" date="2016" name="Nat. Commun.">
        <title>Thousands of microbial genomes shed light on interconnected biogeochemical processes in an aquifer system.</title>
        <authorList>
            <person name="Anantharaman K."/>
            <person name="Brown C.T."/>
            <person name="Hug L.A."/>
            <person name="Sharon I."/>
            <person name="Castelle C.J."/>
            <person name="Probst A.J."/>
            <person name="Thomas B.C."/>
            <person name="Singh A."/>
            <person name="Wilkins M.J."/>
            <person name="Karaoz U."/>
            <person name="Brodie E.L."/>
            <person name="Williams K.H."/>
            <person name="Hubbard S.S."/>
            <person name="Banfield J.F."/>
        </authorList>
    </citation>
    <scope>NUCLEOTIDE SEQUENCE [LARGE SCALE GENOMIC DNA]</scope>
</reference>
<proteinExistence type="predicted"/>
<dbReference type="Proteomes" id="UP000179023">
    <property type="component" value="Unassembled WGS sequence"/>
</dbReference>
<protein>
    <submittedName>
        <fullName evidence="1">Uncharacterized protein</fullName>
    </submittedName>
</protein>
<dbReference type="EMBL" id="MHQI01000065">
    <property type="protein sequence ID" value="OGZ98435.1"/>
    <property type="molecule type" value="Genomic_DNA"/>
</dbReference>
<evidence type="ECO:0000313" key="1">
    <source>
        <dbReference type="EMBL" id="OGZ98435.1"/>
    </source>
</evidence>
<accession>A0A1G2KGB5</accession>
<evidence type="ECO:0000313" key="2">
    <source>
        <dbReference type="Proteomes" id="UP000179023"/>
    </source>
</evidence>
<sequence>MGRAGGSEDVHVGPEKIAFLILERFIEMIRPEPPSLFTFKQITVTFEEIKAQVITRSGLDADENDPDQEIFKACVIATQQFPHLFQFALCKHKSSSKPEIGLQYTALRLP</sequence>
<organism evidence="1 2">
    <name type="scientific">Candidatus Sungbacteria bacterium RIFCSPHIGHO2_02_FULL_47_11</name>
    <dbReference type="NCBI Taxonomy" id="1802270"/>
    <lineage>
        <taxon>Bacteria</taxon>
        <taxon>Candidatus Sungiibacteriota</taxon>
    </lineage>
</organism>
<dbReference type="AlphaFoldDB" id="A0A1G2KGB5"/>
<gene>
    <name evidence="1" type="ORF">A3C07_04410</name>
</gene>